<feature type="domain" description="DUF6824" evidence="1">
    <location>
        <begin position="19"/>
        <end position="71"/>
    </location>
</feature>
<evidence type="ECO:0000259" key="1">
    <source>
        <dbReference type="Pfam" id="PF20710"/>
    </source>
</evidence>
<organism evidence="2 3">
    <name type="scientific">Seminavis robusta</name>
    <dbReference type="NCBI Taxonomy" id="568900"/>
    <lineage>
        <taxon>Eukaryota</taxon>
        <taxon>Sar</taxon>
        <taxon>Stramenopiles</taxon>
        <taxon>Ochrophyta</taxon>
        <taxon>Bacillariophyta</taxon>
        <taxon>Bacillariophyceae</taxon>
        <taxon>Bacillariophycidae</taxon>
        <taxon>Naviculales</taxon>
        <taxon>Naviculaceae</taxon>
        <taxon>Seminavis</taxon>
    </lineage>
</organism>
<dbReference type="InterPro" id="IPR049227">
    <property type="entry name" value="DUF6824"/>
</dbReference>
<sequence length="270" mass="30510">MSSSNKAGIGIGEVSSASVILHRGAGVQQHEGNQQYIKLVEDNLQEYIGTKSVSTKDNVRKKIFDDITSRGADAVASGASLTSSTKIVIEKKEHPDGWDWELKSVTYQKEHYNDTQNIKTFLLVATIFKEIASLPGDILKLHFLQFNLSVPYIKTRLLRAENIRHHCPTLAMVINALDTRDIDCYFQFYTGKWTEKLYLTSIHQDGGDAHSRLWRILFRVFGATTFFTSERRQDAFYRATCDMPRATVATKKAFCGVLEDMSKNRSSSRG</sequence>
<evidence type="ECO:0000313" key="2">
    <source>
        <dbReference type="EMBL" id="CAB9521701.1"/>
    </source>
</evidence>
<proteinExistence type="predicted"/>
<evidence type="ECO:0000313" key="3">
    <source>
        <dbReference type="Proteomes" id="UP001153069"/>
    </source>
</evidence>
<dbReference type="Pfam" id="PF20710">
    <property type="entry name" value="DUF6824"/>
    <property type="match status" value="1"/>
</dbReference>
<protein>
    <recommendedName>
        <fullName evidence="1">DUF6824 domain-containing protein</fullName>
    </recommendedName>
</protein>
<dbReference type="AlphaFoldDB" id="A0A9N8ELX5"/>
<dbReference type="Proteomes" id="UP001153069">
    <property type="component" value="Unassembled WGS sequence"/>
</dbReference>
<name>A0A9N8ELX5_9STRA</name>
<comment type="caution">
    <text evidence="2">The sequence shown here is derived from an EMBL/GenBank/DDBJ whole genome shotgun (WGS) entry which is preliminary data.</text>
</comment>
<gene>
    <name evidence="2" type="ORF">SEMRO_1223_G253900.1</name>
</gene>
<reference evidence="2" key="1">
    <citation type="submission" date="2020-06" db="EMBL/GenBank/DDBJ databases">
        <authorList>
            <consortium name="Plant Systems Biology data submission"/>
        </authorList>
    </citation>
    <scope>NUCLEOTIDE SEQUENCE</scope>
    <source>
        <strain evidence="2">D6</strain>
    </source>
</reference>
<dbReference type="EMBL" id="CAICTM010001221">
    <property type="protein sequence ID" value="CAB9521701.1"/>
    <property type="molecule type" value="Genomic_DNA"/>
</dbReference>
<keyword evidence="3" id="KW-1185">Reference proteome</keyword>
<accession>A0A9N8ELX5</accession>